<keyword evidence="6" id="KW-1185">Reference proteome</keyword>
<evidence type="ECO:0000256" key="2">
    <source>
        <dbReference type="ARBA" id="ARBA00022801"/>
    </source>
</evidence>
<organism evidence="5 6">
    <name type="scientific">Kordiimonas pumila</name>
    <dbReference type="NCBI Taxonomy" id="2161677"/>
    <lineage>
        <taxon>Bacteria</taxon>
        <taxon>Pseudomonadati</taxon>
        <taxon>Pseudomonadota</taxon>
        <taxon>Alphaproteobacteria</taxon>
        <taxon>Kordiimonadales</taxon>
        <taxon>Kordiimonadaceae</taxon>
        <taxon>Kordiimonas</taxon>
    </lineage>
</organism>
<dbReference type="InterPro" id="IPR029001">
    <property type="entry name" value="ITPase-like_fam"/>
</dbReference>
<dbReference type="GO" id="GO:0016787">
    <property type="term" value="F:hydrolase activity"/>
    <property type="evidence" value="ECO:0007669"/>
    <property type="project" value="UniProtKB-KW"/>
</dbReference>
<dbReference type="PANTHER" id="PTHR43213">
    <property type="entry name" value="BIFUNCTIONAL DTTP/UTP PYROPHOSPHATASE/METHYLTRANSFERASE PROTEIN-RELATED"/>
    <property type="match status" value="1"/>
</dbReference>
<reference evidence="6" key="1">
    <citation type="journal article" date="2019" name="Int. J. Syst. Evol. Microbiol.">
        <title>The Global Catalogue of Microorganisms (GCM) 10K type strain sequencing project: providing services to taxonomists for standard genome sequencing and annotation.</title>
        <authorList>
            <consortium name="The Broad Institute Genomics Platform"/>
            <consortium name="The Broad Institute Genome Sequencing Center for Infectious Disease"/>
            <person name="Wu L."/>
            <person name="Ma J."/>
        </authorList>
    </citation>
    <scope>NUCLEOTIDE SEQUENCE [LARGE SCALE GENOMIC DNA]</scope>
    <source>
        <strain evidence="6">KCTC 62164</strain>
    </source>
</reference>
<comment type="catalytic activity">
    <reaction evidence="4">
        <text>a 2'-deoxyribonucleoside 5'-triphosphate + H2O = a 2'-deoxyribonucleoside 5'-phosphate + diphosphate + H(+)</text>
        <dbReference type="Rhea" id="RHEA:44644"/>
        <dbReference type="ChEBI" id="CHEBI:15377"/>
        <dbReference type="ChEBI" id="CHEBI:15378"/>
        <dbReference type="ChEBI" id="CHEBI:33019"/>
        <dbReference type="ChEBI" id="CHEBI:61560"/>
        <dbReference type="ChEBI" id="CHEBI:65317"/>
        <dbReference type="EC" id="3.6.1.9"/>
    </reaction>
</comment>
<evidence type="ECO:0000256" key="1">
    <source>
        <dbReference type="ARBA" id="ARBA00001968"/>
    </source>
</evidence>
<dbReference type="RefSeq" id="WP_194214509.1">
    <property type="nucleotide sequence ID" value="NZ_CP061205.1"/>
</dbReference>
<comment type="cofactor">
    <cofactor evidence="1 4">
        <name>a divalent metal cation</name>
        <dbReference type="ChEBI" id="CHEBI:60240"/>
    </cofactor>
</comment>
<keyword evidence="2 4" id="KW-0378">Hydrolase</keyword>
<dbReference type="NCBIfam" id="TIGR00172">
    <property type="entry name" value="maf"/>
    <property type="match status" value="1"/>
</dbReference>
<name>A0ABV7DAM4_9PROT</name>
<evidence type="ECO:0000256" key="3">
    <source>
        <dbReference type="ARBA" id="ARBA00023080"/>
    </source>
</evidence>
<dbReference type="Proteomes" id="UP001595444">
    <property type="component" value="Unassembled WGS sequence"/>
</dbReference>
<dbReference type="CDD" id="cd00555">
    <property type="entry name" value="Maf"/>
    <property type="match status" value="1"/>
</dbReference>
<dbReference type="PIRSF" id="PIRSF006305">
    <property type="entry name" value="Maf"/>
    <property type="match status" value="1"/>
</dbReference>
<dbReference type="EMBL" id="JBHRSL010000028">
    <property type="protein sequence ID" value="MFC3053667.1"/>
    <property type="molecule type" value="Genomic_DNA"/>
</dbReference>
<gene>
    <name evidence="5" type="ORF">ACFOKA_17335</name>
</gene>
<comment type="caution">
    <text evidence="4">Lacks conserved residue(s) required for the propagation of feature annotation.</text>
</comment>
<dbReference type="Gene3D" id="3.90.950.10">
    <property type="match status" value="1"/>
</dbReference>
<comment type="similarity">
    <text evidence="4">Belongs to the Maf family.</text>
</comment>
<keyword evidence="3 4" id="KW-0546">Nucleotide metabolism</keyword>
<dbReference type="Pfam" id="PF02545">
    <property type="entry name" value="Maf"/>
    <property type="match status" value="1"/>
</dbReference>
<dbReference type="PANTHER" id="PTHR43213:SF5">
    <property type="entry name" value="BIFUNCTIONAL DTTP_UTP PYROPHOSPHATASE_METHYLTRANSFERASE PROTEIN-RELATED"/>
    <property type="match status" value="1"/>
</dbReference>
<dbReference type="EC" id="3.6.1.9" evidence="4"/>
<comment type="caution">
    <text evidence="5">The sequence shown here is derived from an EMBL/GenBank/DDBJ whole genome shotgun (WGS) entry which is preliminary data.</text>
</comment>
<comment type="catalytic activity">
    <reaction evidence="4">
        <text>a ribonucleoside 5'-triphosphate + H2O = a ribonucleoside 5'-phosphate + diphosphate + H(+)</text>
        <dbReference type="Rhea" id="RHEA:23996"/>
        <dbReference type="ChEBI" id="CHEBI:15377"/>
        <dbReference type="ChEBI" id="CHEBI:15378"/>
        <dbReference type="ChEBI" id="CHEBI:33019"/>
        <dbReference type="ChEBI" id="CHEBI:58043"/>
        <dbReference type="ChEBI" id="CHEBI:61557"/>
        <dbReference type="EC" id="3.6.1.9"/>
    </reaction>
</comment>
<comment type="subcellular location">
    <subcellularLocation>
        <location evidence="4">Cytoplasm</location>
    </subcellularLocation>
</comment>
<protein>
    <recommendedName>
        <fullName evidence="4">Nucleoside triphosphate pyrophosphatase</fullName>
        <ecNumber evidence="4">3.6.1.9</ecNumber>
    </recommendedName>
    <alternativeName>
        <fullName evidence="4">Nucleotide pyrophosphatase</fullName>
        <shortName evidence="4">Nucleotide PPase</shortName>
    </alternativeName>
</protein>
<feature type="active site" description="Proton acceptor" evidence="4">
    <location>
        <position position="75"/>
    </location>
</feature>
<evidence type="ECO:0000313" key="6">
    <source>
        <dbReference type="Proteomes" id="UP001595444"/>
    </source>
</evidence>
<dbReference type="InterPro" id="IPR003697">
    <property type="entry name" value="Maf-like"/>
</dbReference>
<sequence length="198" mass="21542">MTELILASGSITRAKMLRSAGVDFTVIKPMADEEGLKETLLAEGLPPRDMADALAEVKARSVSMLKPDAFVLGADQILELSGQVFSKATTLAEAKKTLSALSGHTHQLISAAVVYQNGQAIWRSIDSVKMHMRPISEDFIDMYLGKMADDALWSVGCYQIEGLGSQLFTRIEGSHFTVLGLPLLPLLDFLRRHGILAI</sequence>
<evidence type="ECO:0000256" key="4">
    <source>
        <dbReference type="HAMAP-Rule" id="MF_00528"/>
    </source>
</evidence>
<dbReference type="HAMAP" id="MF_00528">
    <property type="entry name" value="Maf"/>
    <property type="match status" value="1"/>
</dbReference>
<evidence type="ECO:0000313" key="5">
    <source>
        <dbReference type="EMBL" id="MFC3053667.1"/>
    </source>
</evidence>
<comment type="function">
    <text evidence="4">Nucleoside triphosphate pyrophosphatase. May have a dual role in cell division arrest and in preventing the incorporation of modified nucleotides into cellular nucleic acids.</text>
</comment>
<accession>A0ABV7DAM4</accession>
<dbReference type="SUPFAM" id="SSF52972">
    <property type="entry name" value="ITPase-like"/>
    <property type="match status" value="1"/>
</dbReference>
<proteinExistence type="inferred from homology"/>
<keyword evidence="4" id="KW-0963">Cytoplasm</keyword>